<dbReference type="GO" id="GO:0045892">
    <property type="term" value="P:negative regulation of DNA-templated transcription"/>
    <property type="evidence" value="ECO:0007669"/>
    <property type="project" value="InterPro"/>
</dbReference>
<dbReference type="InterPro" id="IPR009057">
    <property type="entry name" value="Homeodomain-like_sf"/>
</dbReference>
<dbReference type="InterPro" id="IPR010744">
    <property type="entry name" value="Phage_CI_N"/>
</dbReference>
<proteinExistence type="predicted"/>
<dbReference type="InterPro" id="IPR025959">
    <property type="entry name" value="Winged_HTH_dom"/>
</dbReference>
<dbReference type="SUPFAM" id="SSF46689">
    <property type="entry name" value="Homeodomain-like"/>
    <property type="match status" value="1"/>
</dbReference>
<dbReference type="GO" id="GO:0003677">
    <property type="term" value="F:DNA binding"/>
    <property type="evidence" value="ECO:0007669"/>
    <property type="project" value="InterPro"/>
</dbReference>
<name>A0A3B0UCK9_9ZZZZ</name>
<evidence type="ECO:0000259" key="1">
    <source>
        <dbReference type="Pfam" id="PF07022"/>
    </source>
</evidence>
<accession>A0A3B0UCK9</accession>
<evidence type="ECO:0000313" key="3">
    <source>
        <dbReference type="EMBL" id="VAW28695.1"/>
    </source>
</evidence>
<feature type="domain" description="Bacteriophage CI repressor N-terminal" evidence="1">
    <location>
        <begin position="38"/>
        <end position="65"/>
    </location>
</feature>
<dbReference type="Pfam" id="PF07022">
    <property type="entry name" value="Phage_CI_repr"/>
    <property type="match status" value="1"/>
</dbReference>
<sequence>MGKKADIKIKEGLSELEQLYKKQKNSRKKLRVKSLILTKKKKFSNRTLLAEHLGVSPKTLYTWTLNYKKYGLEKMLTISNGGKRWQVVPDELYSVLETKLNDSENPLLGYQDAVIWVEKQIGIKLNYQTLRAYMKRHFGTKLKVPRKSHYKKDDQATEAFKKTAVLVR</sequence>
<organism evidence="3">
    <name type="scientific">hydrothermal vent metagenome</name>
    <dbReference type="NCBI Taxonomy" id="652676"/>
    <lineage>
        <taxon>unclassified sequences</taxon>
        <taxon>metagenomes</taxon>
        <taxon>ecological metagenomes</taxon>
    </lineage>
</organism>
<gene>
    <name evidence="3" type="ORF">MNBD_BACTEROID07-833</name>
</gene>
<dbReference type="AlphaFoldDB" id="A0A3B0UCK9"/>
<evidence type="ECO:0000259" key="2">
    <source>
        <dbReference type="Pfam" id="PF13592"/>
    </source>
</evidence>
<reference evidence="3" key="1">
    <citation type="submission" date="2018-06" db="EMBL/GenBank/DDBJ databases">
        <authorList>
            <person name="Zhirakovskaya E."/>
        </authorList>
    </citation>
    <scope>NUCLEOTIDE SEQUENCE</scope>
</reference>
<feature type="domain" description="Winged helix-turn helix" evidence="2">
    <location>
        <begin position="112"/>
        <end position="163"/>
    </location>
</feature>
<dbReference type="EMBL" id="UOET01000274">
    <property type="protein sequence ID" value="VAW28695.1"/>
    <property type="molecule type" value="Genomic_DNA"/>
</dbReference>
<dbReference type="Pfam" id="PF13592">
    <property type="entry name" value="HTH_33"/>
    <property type="match status" value="1"/>
</dbReference>
<protein>
    <submittedName>
        <fullName evidence="3">Uncharacterized protein</fullName>
    </submittedName>
</protein>